<dbReference type="Proteomes" id="UP000251670">
    <property type="component" value="Unassembled WGS sequence"/>
</dbReference>
<dbReference type="EMBL" id="UAWB01000002">
    <property type="protein sequence ID" value="SQB27019.1"/>
    <property type="molecule type" value="Genomic_DNA"/>
</dbReference>
<protein>
    <submittedName>
        <fullName evidence="1">Uncharacterized protein</fullName>
    </submittedName>
</protein>
<proteinExistence type="predicted"/>
<dbReference type="AlphaFoldDB" id="A0A2X2XMN3"/>
<gene>
    <name evidence="1" type="ORF">NCTC13492_00699</name>
</gene>
<evidence type="ECO:0000313" key="1">
    <source>
        <dbReference type="EMBL" id="SQB27019.1"/>
    </source>
</evidence>
<name>A0A2X2XMN3_CHRJE</name>
<sequence>MEQWYKENIEALRHKIIDEFSYLYNKYRKKIKVFMQWF</sequence>
<reference evidence="1 2" key="1">
    <citation type="submission" date="2018-06" db="EMBL/GenBank/DDBJ databases">
        <authorList>
            <consortium name="Pathogen Informatics"/>
            <person name="Doyle S."/>
        </authorList>
    </citation>
    <scope>NUCLEOTIDE SEQUENCE [LARGE SCALE GENOMIC DNA]</scope>
    <source>
        <strain evidence="1 2">NCTC13492</strain>
    </source>
</reference>
<accession>A0A2X2XMN3</accession>
<organism evidence="1 2">
    <name type="scientific">Chryseobacterium jejuense</name>
    <dbReference type="NCBI Taxonomy" id="445960"/>
    <lineage>
        <taxon>Bacteria</taxon>
        <taxon>Pseudomonadati</taxon>
        <taxon>Bacteroidota</taxon>
        <taxon>Flavobacteriia</taxon>
        <taxon>Flavobacteriales</taxon>
        <taxon>Weeksellaceae</taxon>
        <taxon>Chryseobacterium group</taxon>
        <taxon>Chryseobacterium</taxon>
    </lineage>
</organism>
<evidence type="ECO:0000313" key="2">
    <source>
        <dbReference type="Proteomes" id="UP000251670"/>
    </source>
</evidence>